<accession>A0A4Q1KLN2</accession>
<keyword evidence="3" id="KW-0804">Transcription</keyword>
<dbReference type="Pfam" id="PF17754">
    <property type="entry name" value="TetR_C_14"/>
    <property type="match status" value="1"/>
</dbReference>
<dbReference type="EMBL" id="SDJR01000002">
    <property type="protein sequence ID" value="RXR27390.1"/>
    <property type="molecule type" value="Genomic_DNA"/>
</dbReference>
<dbReference type="SUPFAM" id="SSF46689">
    <property type="entry name" value="Homeodomain-like"/>
    <property type="match status" value="1"/>
</dbReference>
<evidence type="ECO:0000256" key="3">
    <source>
        <dbReference type="ARBA" id="ARBA00023163"/>
    </source>
</evidence>
<proteinExistence type="predicted"/>
<reference evidence="8 9" key="1">
    <citation type="submission" date="2019-01" db="EMBL/GenBank/DDBJ databases">
        <title>Oerskovia turbata Genome sequencing and assembly.</title>
        <authorList>
            <person name="Dou T."/>
        </authorList>
    </citation>
    <scope>NUCLEOTIDE SEQUENCE [LARGE SCALE GENOMIC DNA]</scope>
    <source>
        <strain evidence="7 8">JCM12123</strain>
        <strain evidence="6 9">JCM3160</strain>
    </source>
</reference>
<dbReference type="PANTHER" id="PTHR30055">
    <property type="entry name" value="HTH-TYPE TRANSCRIPTIONAL REGULATOR RUTR"/>
    <property type="match status" value="1"/>
</dbReference>
<dbReference type="GO" id="GO:0000976">
    <property type="term" value="F:transcription cis-regulatory region binding"/>
    <property type="evidence" value="ECO:0007669"/>
    <property type="project" value="TreeGrafter"/>
</dbReference>
<gene>
    <name evidence="6" type="ORF">EQW73_02895</name>
    <name evidence="7" type="ORF">EQW78_17565</name>
</gene>
<dbReference type="OrthoDB" id="5118063at2"/>
<dbReference type="Gene3D" id="1.10.10.60">
    <property type="entry name" value="Homeodomain-like"/>
    <property type="match status" value="1"/>
</dbReference>
<dbReference type="STRING" id="1713.GCA_000718325_02370"/>
<keyword evidence="2 4" id="KW-0238">DNA-binding</keyword>
<evidence type="ECO:0000313" key="7">
    <source>
        <dbReference type="EMBL" id="RXR30059.1"/>
    </source>
</evidence>
<keyword evidence="9" id="KW-1185">Reference proteome</keyword>
<evidence type="ECO:0000256" key="1">
    <source>
        <dbReference type="ARBA" id="ARBA00023015"/>
    </source>
</evidence>
<comment type="caution">
    <text evidence="7">The sequence shown here is derived from an EMBL/GenBank/DDBJ whole genome shotgun (WGS) entry which is preliminary data.</text>
</comment>
<organism evidence="7 8">
    <name type="scientific">Oerskovia turbata</name>
    <dbReference type="NCBI Taxonomy" id="1713"/>
    <lineage>
        <taxon>Bacteria</taxon>
        <taxon>Bacillati</taxon>
        <taxon>Actinomycetota</taxon>
        <taxon>Actinomycetes</taxon>
        <taxon>Micrococcales</taxon>
        <taxon>Cellulomonadaceae</taxon>
        <taxon>Oerskovia</taxon>
    </lineage>
</organism>
<sequence length="204" mass="21317">MSQTPARRGRPATVDPAHVAATALRLFTEQGFGNVTMDDVASACGVGRRTLFRLFPSKAAMVWGGSGEARDAITEVLGASSPTSLAEALDVVRTAFVASSTFPADALEITRQRLRLIGSDDELLAWGTSRIGTSAALVESFLARAEGGPQPSLRARSLAAACSAANFAALLWWAEAAAERDPAHVVDDALAHLLDGARTWAAQG</sequence>
<dbReference type="InterPro" id="IPR050109">
    <property type="entry name" value="HTH-type_TetR-like_transc_reg"/>
</dbReference>
<evidence type="ECO:0000259" key="5">
    <source>
        <dbReference type="PROSITE" id="PS50977"/>
    </source>
</evidence>
<dbReference type="PRINTS" id="PR00455">
    <property type="entry name" value="HTHTETR"/>
</dbReference>
<feature type="DNA-binding region" description="H-T-H motif" evidence="4">
    <location>
        <begin position="36"/>
        <end position="55"/>
    </location>
</feature>
<dbReference type="Proteomes" id="UP000289805">
    <property type="component" value="Unassembled WGS sequence"/>
</dbReference>
<protein>
    <submittedName>
        <fullName evidence="7">TetR family transcriptional regulator</fullName>
    </submittedName>
</protein>
<name>A0A4Q1KLN2_9CELL</name>
<evidence type="ECO:0000313" key="8">
    <source>
        <dbReference type="Proteomes" id="UP000289805"/>
    </source>
</evidence>
<dbReference type="GO" id="GO:0003700">
    <property type="term" value="F:DNA-binding transcription factor activity"/>
    <property type="evidence" value="ECO:0007669"/>
    <property type="project" value="TreeGrafter"/>
</dbReference>
<evidence type="ECO:0000313" key="6">
    <source>
        <dbReference type="EMBL" id="RXR27390.1"/>
    </source>
</evidence>
<evidence type="ECO:0000256" key="2">
    <source>
        <dbReference type="ARBA" id="ARBA00023125"/>
    </source>
</evidence>
<dbReference type="PROSITE" id="PS50977">
    <property type="entry name" value="HTH_TETR_2"/>
    <property type="match status" value="1"/>
</dbReference>
<keyword evidence="1" id="KW-0805">Transcription regulation</keyword>
<dbReference type="AlphaFoldDB" id="A0A4Q1KLN2"/>
<dbReference type="Gene3D" id="1.10.357.10">
    <property type="entry name" value="Tetracycline Repressor, domain 2"/>
    <property type="match status" value="1"/>
</dbReference>
<evidence type="ECO:0000313" key="9">
    <source>
        <dbReference type="Proteomes" id="UP000290517"/>
    </source>
</evidence>
<dbReference type="EMBL" id="SDJQ01000031">
    <property type="protein sequence ID" value="RXR30059.1"/>
    <property type="molecule type" value="Genomic_DNA"/>
</dbReference>
<dbReference type="Proteomes" id="UP000290517">
    <property type="component" value="Unassembled WGS sequence"/>
</dbReference>
<feature type="domain" description="HTH tetR-type" evidence="5">
    <location>
        <begin position="13"/>
        <end position="73"/>
    </location>
</feature>
<dbReference type="RefSeq" id="WP_030151878.1">
    <property type="nucleotide sequence ID" value="NZ_JOFV01000010.1"/>
</dbReference>
<dbReference type="InterPro" id="IPR001647">
    <property type="entry name" value="HTH_TetR"/>
</dbReference>
<dbReference type="PANTHER" id="PTHR30055:SF234">
    <property type="entry name" value="HTH-TYPE TRANSCRIPTIONAL REGULATOR BETI"/>
    <property type="match status" value="1"/>
</dbReference>
<dbReference type="InterPro" id="IPR009057">
    <property type="entry name" value="Homeodomain-like_sf"/>
</dbReference>
<dbReference type="InterPro" id="IPR041347">
    <property type="entry name" value="MftR_C"/>
</dbReference>
<evidence type="ECO:0000256" key="4">
    <source>
        <dbReference type="PROSITE-ProRule" id="PRU00335"/>
    </source>
</evidence>
<dbReference type="Pfam" id="PF00440">
    <property type="entry name" value="TetR_N"/>
    <property type="match status" value="1"/>
</dbReference>